<dbReference type="Proteomes" id="UP000218160">
    <property type="component" value="Chromosome 2"/>
</dbReference>
<sequence length="60" mass="6588">MSYGNHKRSLSEMVMVRVIKLLGGALSLRDRSAQISKIFAMIKALNNLTGLGMLNLKAII</sequence>
<gene>
    <name evidence="1" type="ORF">BTN50_1957</name>
</gene>
<proteinExistence type="predicted"/>
<evidence type="ECO:0000313" key="2">
    <source>
        <dbReference type="Proteomes" id="UP000218160"/>
    </source>
</evidence>
<name>A0A291BBI6_9GAMM</name>
<dbReference type="KEGG" id="elux:BTN50_1957"/>
<accession>A0A291BBI6</accession>
<dbReference type="EMBL" id="CP020663">
    <property type="protein sequence ID" value="ATF10372.1"/>
    <property type="molecule type" value="Genomic_DNA"/>
</dbReference>
<evidence type="ECO:0000313" key="1">
    <source>
        <dbReference type="EMBL" id="ATF10372.1"/>
    </source>
</evidence>
<protein>
    <submittedName>
        <fullName evidence="1">Mobile element protein</fullName>
    </submittedName>
</protein>
<keyword evidence="2" id="KW-1185">Reference proteome</keyword>
<dbReference type="AlphaFoldDB" id="A0A291BBI6"/>
<reference evidence="2" key="1">
    <citation type="submission" date="2017-04" db="EMBL/GenBank/DDBJ databases">
        <title>Genome evolution of the luminous symbionts of deep sea anglerfish.</title>
        <authorList>
            <person name="Hendry T.A."/>
        </authorList>
    </citation>
    <scope>NUCLEOTIDE SEQUENCE [LARGE SCALE GENOMIC DNA]</scope>
</reference>
<organism evidence="1 2">
    <name type="scientific">Candidatus Enterovibrio altilux</name>
    <dbReference type="NCBI Taxonomy" id="1927128"/>
    <lineage>
        <taxon>Bacteria</taxon>
        <taxon>Pseudomonadati</taxon>
        <taxon>Pseudomonadota</taxon>
        <taxon>Gammaproteobacteria</taxon>
        <taxon>Vibrionales</taxon>
        <taxon>Vibrionaceae</taxon>
        <taxon>Enterovibrio</taxon>
    </lineage>
</organism>